<organism evidence="11 12">
    <name type="scientific">Meloidogyne enterolobii</name>
    <name type="common">Root-knot nematode worm</name>
    <name type="synonym">Meloidogyne mayaguensis</name>
    <dbReference type="NCBI Taxonomy" id="390850"/>
    <lineage>
        <taxon>Eukaryota</taxon>
        <taxon>Metazoa</taxon>
        <taxon>Ecdysozoa</taxon>
        <taxon>Nematoda</taxon>
        <taxon>Chromadorea</taxon>
        <taxon>Rhabditida</taxon>
        <taxon>Tylenchina</taxon>
        <taxon>Tylenchomorpha</taxon>
        <taxon>Tylenchoidea</taxon>
        <taxon>Meloidogynidae</taxon>
        <taxon>Meloidogyninae</taxon>
        <taxon>Meloidogyne</taxon>
    </lineage>
</organism>
<dbReference type="UniPathway" id="UPA00610">
    <property type="reaction ID" value="UER00666"/>
</dbReference>
<dbReference type="SUPFAM" id="SSF51283">
    <property type="entry name" value="dUTPase-like"/>
    <property type="match status" value="1"/>
</dbReference>
<dbReference type="GO" id="GO:0000287">
    <property type="term" value="F:magnesium ion binding"/>
    <property type="evidence" value="ECO:0007669"/>
    <property type="project" value="UniProtKB-UniRule"/>
</dbReference>
<evidence type="ECO:0000256" key="5">
    <source>
        <dbReference type="ARBA" id="ARBA00022842"/>
    </source>
</evidence>
<comment type="catalytic activity">
    <reaction evidence="7 9">
        <text>dUTP + H2O = dUMP + diphosphate + H(+)</text>
        <dbReference type="Rhea" id="RHEA:10248"/>
        <dbReference type="ChEBI" id="CHEBI:15377"/>
        <dbReference type="ChEBI" id="CHEBI:15378"/>
        <dbReference type="ChEBI" id="CHEBI:33019"/>
        <dbReference type="ChEBI" id="CHEBI:61555"/>
        <dbReference type="ChEBI" id="CHEBI:246422"/>
        <dbReference type="EC" id="3.6.1.23"/>
    </reaction>
</comment>
<accession>A0A6V7UNC3</accession>
<evidence type="ECO:0000256" key="4">
    <source>
        <dbReference type="ARBA" id="ARBA00022801"/>
    </source>
</evidence>
<dbReference type="InterPro" id="IPR036157">
    <property type="entry name" value="dUTPase-like_sf"/>
</dbReference>
<evidence type="ECO:0000256" key="6">
    <source>
        <dbReference type="ARBA" id="ARBA00023080"/>
    </source>
</evidence>
<dbReference type="Pfam" id="PF00692">
    <property type="entry name" value="dUTPase"/>
    <property type="match status" value="1"/>
</dbReference>
<keyword evidence="9" id="KW-0479">Metal-binding</keyword>
<evidence type="ECO:0000259" key="10">
    <source>
        <dbReference type="Pfam" id="PF00692"/>
    </source>
</evidence>
<dbReference type="InterPro" id="IPR029054">
    <property type="entry name" value="dUTPase-like"/>
</dbReference>
<keyword evidence="6 9" id="KW-0546">Nucleotide metabolism</keyword>
<comment type="function">
    <text evidence="8">Catalyzes the cleavage of 2'-deoxyuridine 5'-triphosphate (dUTP) into 2'-deoxyuridine 5'-monophosphate (dUMP) and inorganic pyrophosphate and through its action efficiently prevents uracil misincorporation into DNA and at the same time provides dUMP, the substrate for de novo thymidylate biosynthesis. Inhibits peroxisome proliferator-activated receptor (PPAR) activity by binding of its N-terminal to PPAR, preventing the latter's dimerization with retinoid X receptor. Essential for embryonic development.</text>
</comment>
<dbReference type="GO" id="GO:0004170">
    <property type="term" value="F:dUTP diphosphatase activity"/>
    <property type="evidence" value="ECO:0007669"/>
    <property type="project" value="UniProtKB-UniRule"/>
</dbReference>
<dbReference type="CDD" id="cd07557">
    <property type="entry name" value="trimeric_dUTPase"/>
    <property type="match status" value="1"/>
</dbReference>
<keyword evidence="5 9" id="KW-0460">Magnesium</keyword>
<dbReference type="Proteomes" id="UP000580250">
    <property type="component" value="Unassembled WGS sequence"/>
</dbReference>
<dbReference type="NCBIfam" id="TIGR00576">
    <property type="entry name" value="dut"/>
    <property type="match status" value="1"/>
</dbReference>
<proteinExistence type="inferred from homology"/>
<dbReference type="InterPro" id="IPR033704">
    <property type="entry name" value="dUTPase_trimeric"/>
</dbReference>
<comment type="pathway">
    <text evidence="2 9">Pyrimidine metabolism; dUMP biosynthesis; dUMP from dCTP (dUTP route): step 2/2.</text>
</comment>
<comment type="similarity">
    <text evidence="3 9">Belongs to the dUTPase family.</text>
</comment>
<name>A0A6V7UNC3_MELEN</name>
<dbReference type="Gene3D" id="2.70.40.10">
    <property type="match status" value="1"/>
</dbReference>
<evidence type="ECO:0000313" key="12">
    <source>
        <dbReference type="Proteomes" id="UP000580250"/>
    </source>
</evidence>
<evidence type="ECO:0000256" key="2">
    <source>
        <dbReference type="ARBA" id="ARBA00005142"/>
    </source>
</evidence>
<dbReference type="OrthoDB" id="419889at2759"/>
<dbReference type="AlphaFoldDB" id="A0A6V7UNC3"/>
<feature type="domain" description="dUTPase-like" evidence="10">
    <location>
        <begin position="57"/>
        <end position="182"/>
    </location>
</feature>
<evidence type="ECO:0000256" key="8">
    <source>
        <dbReference type="ARBA" id="ARBA00057946"/>
    </source>
</evidence>
<evidence type="ECO:0000313" key="11">
    <source>
        <dbReference type="EMBL" id="CAD2160437.1"/>
    </source>
</evidence>
<dbReference type="EC" id="3.6.1.23" evidence="9"/>
<comment type="cofactor">
    <cofactor evidence="1 9">
        <name>Mg(2+)</name>
        <dbReference type="ChEBI" id="CHEBI:18420"/>
    </cofactor>
</comment>
<evidence type="ECO:0000256" key="9">
    <source>
        <dbReference type="RuleBase" id="RU367024"/>
    </source>
</evidence>
<keyword evidence="4 9" id="KW-0378">Hydrolase</keyword>
<gene>
    <name evidence="11" type="ORF">MENT_LOCUS14264</name>
</gene>
<dbReference type="InterPro" id="IPR008181">
    <property type="entry name" value="dUTPase"/>
</dbReference>
<evidence type="ECO:0000256" key="1">
    <source>
        <dbReference type="ARBA" id="ARBA00001946"/>
    </source>
</evidence>
<dbReference type="PANTHER" id="PTHR11241:SF0">
    <property type="entry name" value="DEOXYURIDINE 5'-TRIPHOSPHATE NUCLEOTIDOHYDROLASE"/>
    <property type="match status" value="1"/>
</dbReference>
<evidence type="ECO:0000256" key="7">
    <source>
        <dbReference type="ARBA" id="ARBA00047686"/>
    </source>
</evidence>
<reference evidence="11 12" key="1">
    <citation type="submission" date="2020-08" db="EMBL/GenBank/DDBJ databases">
        <authorList>
            <person name="Koutsovoulos G."/>
            <person name="Danchin GJ E."/>
        </authorList>
    </citation>
    <scope>NUCLEOTIDE SEQUENCE [LARGE SCALE GENOMIC DNA]</scope>
</reference>
<dbReference type="FunFam" id="2.70.40.10:FF:000004">
    <property type="entry name" value="Deoxyuridine triphosphatase"/>
    <property type="match status" value="1"/>
</dbReference>
<dbReference type="NCBIfam" id="NF001862">
    <property type="entry name" value="PRK00601.1"/>
    <property type="match status" value="1"/>
</dbReference>
<dbReference type="GO" id="GO:0046081">
    <property type="term" value="P:dUTP catabolic process"/>
    <property type="evidence" value="ECO:0007669"/>
    <property type="project" value="UniProtKB-UniRule"/>
</dbReference>
<dbReference type="EMBL" id="CAJEWN010000079">
    <property type="protein sequence ID" value="CAD2160437.1"/>
    <property type="molecule type" value="Genomic_DNA"/>
</dbReference>
<dbReference type="PANTHER" id="PTHR11241">
    <property type="entry name" value="DEOXYURIDINE 5'-TRIPHOSPHATE NUCLEOTIDOHYDROLASE"/>
    <property type="match status" value="1"/>
</dbReference>
<comment type="function">
    <text evidence="9">Involved in nucleotide metabolism via production of dUMP, the immediate precursor of thymidine nucleotides, and decreases the intracellular concentration of dUTP so that uracil cannot be incorporated into DNA.</text>
</comment>
<dbReference type="GO" id="GO:0006226">
    <property type="term" value="P:dUMP biosynthetic process"/>
    <property type="evidence" value="ECO:0007669"/>
    <property type="project" value="UniProtKB-UniRule"/>
</dbReference>
<protein>
    <recommendedName>
        <fullName evidence="9">Deoxyuridine 5'-triphosphate nucleotidohydrolase</fullName>
        <shortName evidence="9">dUTPase</shortName>
        <ecNumber evidence="9">3.6.1.23</ecNumber>
    </recommendedName>
    <alternativeName>
        <fullName evidence="9">dUTP pyrophosphatase</fullName>
    </alternativeName>
</protein>
<sequence>MFFYRAKLFFNCLSTNNSKLLLKIRMVSLESVVVAALEDDERRSQLSYKKIKKEALAPVFGSEGAAGADLHSAEECVVPAKGKYLVPTGIQIALPEGCYGRIAPRSGLASKNFIDVGAGVIDPDYRGELKVLLFNFSDADFKISVGDRIAQLVCTPFVKPALVEVTNLDETDRGDNGFGSTGVSSY</sequence>
<evidence type="ECO:0000256" key="3">
    <source>
        <dbReference type="ARBA" id="ARBA00006581"/>
    </source>
</evidence>
<comment type="caution">
    <text evidence="11">The sequence shown here is derived from an EMBL/GenBank/DDBJ whole genome shotgun (WGS) entry which is preliminary data.</text>
</comment>